<gene>
    <name evidence="1" type="ORF">CpipJ_CPIJ019264</name>
</gene>
<accession>B0XIF6</accession>
<feature type="non-terminal residue" evidence="1">
    <location>
        <position position="30"/>
    </location>
</feature>
<name>B0XIF6_CULQU</name>
<sequence length="30" mass="3510">MTDPDLKNAILRLTDILAKQQETLERLQNQ</sequence>
<dbReference type="AlphaFoldDB" id="B0XIF6"/>
<evidence type="ECO:0000313" key="1">
    <source>
        <dbReference type="EMBL" id="EDS29210.1"/>
    </source>
</evidence>
<dbReference type="InParanoid" id="B0XIF6"/>
<reference evidence="1" key="1">
    <citation type="submission" date="2007-03" db="EMBL/GenBank/DDBJ databases">
        <title>Annotation of Culex pipiens quinquefasciatus.</title>
        <authorList>
            <consortium name="The Broad Institute Genome Sequencing Platform"/>
            <person name="Atkinson P.W."/>
            <person name="Hemingway J."/>
            <person name="Christensen B.M."/>
            <person name="Higgs S."/>
            <person name="Kodira C."/>
            <person name="Hannick L."/>
            <person name="Megy K."/>
            <person name="O'Leary S."/>
            <person name="Pearson M."/>
            <person name="Haas B.J."/>
            <person name="Mauceli E."/>
            <person name="Wortman J.R."/>
            <person name="Lee N.H."/>
            <person name="Guigo R."/>
            <person name="Stanke M."/>
            <person name="Alvarado L."/>
            <person name="Amedeo P."/>
            <person name="Antoine C.H."/>
            <person name="Arensburger P."/>
            <person name="Bidwell S.L."/>
            <person name="Crawford M."/>
            <person name="Camaro F."/>
            <person name="Devon K."/>
            <person name="Engels R."/>
            <person name="Hammond M."/>
            <person name="Howarth C."/>
            <person name="Koehrsen M."/>
            <person name="Lawson D."/>
            <person name="Montgomery P."/>
            <person name="Nene V."/>
            <person name="Nusbaum C."/>
            <person name="Puiu D."/>
            <person name="Romero-Severson J."/>
            <person name="Severson D.W."/>
            <person name="Shumway M."/>
            <person name="Sisk P."/>
            <person name="Stolte C."/>
            <person name="Zeng Q."/>
            <person name="Eisenstadt E."/>
            <person name="Fraser-Liggett C."/>
            <person name="Strausberg R."/>
            <person name="Galagan J."/>
            <person name="Birren B."/>
            <person name="Collins F.H."/>
        </authorList>
    </citation>
    <scope>NUCLEOTIDE SEQUENCE [LARGE SCALE GENOMIC DNA]</scope>
    <source>
        <strain evidence="1">JHB</strain>
    </source>
</reference>
<dbReference type="HOGENOM" id="CLU_3412197_0_0_1"/>
<dbReference type="KEGG" id="cqu:CpipJ_CPIJ019264"/>
<protein>
    <submittedName>
        <fullName evidence="1">Uncharacterized protein</fullName>
    </submittedName>
</protein>
<dbReference type="EMBL" id="DS233298">
    <property type="protein sequence ID" value="EDS29210.1"/>
    <property type="molecule type" value="Genomic_DNA"/>
</dbReference>
<proteinExistence type="predicted"/>
<organism>
    <name type="scientific">Culex quinquefasciatus</name>
    <name type="common">Southern house mosquito</name>
    <name type="synonym">Culex pungens</name>
    <dbReference type="NCBI Taxonomy" id="7176"/>
    <lineage>
        <taxon>Eukaryota</taxon>
        <taxon>Metazoa</taxon>
        <taxon>Ecdysozoa</taxon>
        <taxon>Arthropoda</taxon>
        <taxon>Hexapoda</taxon>
        <taxon>Insecta</taxon>
        <taxon>Pterygota</taxon>
        <taxon>Neoptera</taxon>
        <taxon>Endopterygota</taxon>
        <taxon>Diptera</taxon>
        <taxon>Nematocera</taxon>
        <taxon>Culicoidea</taxon>
        <taxon>Culicidae</taxon>
        <taxon>Culicinae</taxon>
        <taxon>Culicini</taxon>
        <taxon>Culex</taxon>
        <taxon>Culex</taxon>
    </lineage>
</organism>